<feature type="transmembrane region" description="Helical" evidence="9">
    <location>
        <begin position="225"/>
        <end position="245"/>
    </location>
</feature>
<evidence type="ECO:0000256" key="7">
    <source>
        <dbReference type="ARBA" id="ARBA00023136"/>
    </source>
</evidence>
<evidence type="ECO:0000256" key="5">
    <source>
        <dbReference type="ARBA" id="ARBA00022692"/>
    </source>
</evidence>
<dbReference type="AlphaFoldDB" id="A0A285NHQ8"/>
<dbReference type="OrthoDB" id="9790409at2"/>
<keyword evidence="2" id="KW-0813">Transport</keyword>
<evidence type="ECO:0000256" key="8">
    <source>
        <dbReference type="ARBA" id="ARBA00035655"/>
    </source>
</evidence>
<feature type="transmembrane region" description="Helical" evidence="9">
    <location>
        <begin position="46"/>
        <end position="67"/>
    </location>
</feature>
<feature type="transmembrane region" description="Helical" evidence="9">
    <location>
        <begin position="79"/>
        <end position="102"/>
    </location>
</feature>
<dbReference type="RefSeq" id="WP_097000616.1">
    <property type="nucleotide sequence ID" value="NZ_OBEI01000006.1"/>
</dbReference>
<sequence>MEHLSHLIMGLITGGLFGIVLHKVGAIRYSRVEGMLLLRDLKIMKFAFMAIATTSIIYGLADIFGVAEETNLLPRIMPYLGIAHLVGGFLFGIAMASAGFCPGTCVARVGAGKFISMAGVVGLILGIVIYANIQPWLVDVGILGTREKITLYGVLGLPYGPLAVVWGILFVIFALLADWLDPAKKLGYDQPAGNFIQALRGEWHWAISGILAGLIIAWATAQGEYLGFSGGALAFVAWMADLLGHPLSVVPKISESIIWHAGLIIGVLPGAFLSAILSGTFKFDPVPPAFAKSVTPFPWVRLILVFFAGIFLALGAMIGGGCTTGAFISAYPTLSVGSMAQSATYFVVGVLTANLIYFGRWSKFLQAKKESDEVYD</sequence>
<dbReference type="Proteomes" id="UP000219036">
    <property type="component" value="Unassembled WGS sequence"/>
</dbReference>
<evidence type="ECO:0000256" key="9">
    <source>
        <dbReference type="SAM" id="Phobius"/>
    </source>
</evidence>
<accession>A0A285NHQ8</accession>
<feature type="transmembrane region" description="Helical" evidence="9">
    <location>
        <begin position="201"/>
        <end position="219"/>
    </location>
</feature>
<dbReference type="GO" id="GO:0005886">
    <property type="term" value="C:plasma membrane"/>
    <property type="evidence" value="ECO:0007669"/>
    <property type="project" value="UniProtKB-SubCell"/>
</dbReference>
<evidence type="ECO:0000256" key="2">
    <source>
        <dbReference type="ARBA" id="ARBA00022448"/>
    </source>
</evidence>
<evidence type="ECO:0000313" key="10">
    <source>
        <dbReference type="EMBL" id="SNZ09010.1"/>
    </source>
</evidence>
<evidence type="ECO:0000313" key="11">
    <source>
        <dbReference type="Proteomes" id="UP000219036"/>
    </source>
</evidence>
<keyword evidence="6 9" id="KW-1133">Transmembrane helix</keyword>
<protein>
    <submittedName>
        <fullName evidence="10">Uncharacterized protein</fullName>
    </submittedName>
</protein>
<dbReference type="Pfam" id="PF04143">
    <property type="entry name" value="Sulf_transp"/>
    <property type="match status" value="1"/>
</dbReference>
<proteinExistence type="inferred from homology"/>
<keyword evidence="5 9" id="KW-0812">Transmembrane</keyword>
<organism evidence="10 11">
    <name type="scientific">Persephonella hydrogeniphila</name>
    <dbReference type="NCBI Taxonomy" id="198703"/>
    <lineage>
        <taxon>Bacteria</taxon>
        <taxon>Pseudomonadati</taxon>
        <taxon>Aquificota</taxon>
        <taxon>Aquificia</taxon>
        <taxon>Aquificales</taxon>
        <taxon>Hydrogenothermaceae</taxon>
        <taxon>Persephonella</taxon>
    </lineage>
</organism>
<feature type="transmembrane region" description="Helical" evidence="9">
    <location>
        <begin position="159"/>
        <end position="180"/>
    </location>
</feature>
<evidence type="ECO:0000256" key="1">
    <source>
        <dbReference type="ARBA" id="ARBA00004429"/>
    </source>
</evidence>
<gene>
    <name evidence="10" type="ORF">SAMN06265182_1450</name>
</gene>
<feature type="transmembrane region" description="Helical" evidence="9">
    <location>
        <begin position="343"/>
        <end position="361"/>
    </location>
</feature>
<dbReference type="PANTHER" id="PTHR30574:SF1">
    <property type="entry name" value="SULPHUR TRANSPORT DOMAIN-CONTAINING PROTEIN"/>
    <property type="match status" value="1"/>
</dbReference>
<dbReference type="EMBL" id="OBEI01000006">
    <property type="protein sequence ID" value="SNZ09010.1"/>
    <property type="molecule type" value="Genomic_DNA"/>
</dbReference>
<reference evidence="11" key="1">
    <citation type="submission" date="2017-09" db="EMBL/GenBank/DDBJ databases">
        <authorList>
            <person name="Varghese N."/>
            <person name="Submissions S."/>
        </authorList>
    </citation>
    <scope>NUCLEOTIDE SEQUENCE [LARGE SCALE GENOMIC DNA]</scope>
    <source>
        <strain evidence="11">DSM 15103</strain>
    </source>
</reference>
<name>A0A285NHQ8_9AQUI</name>
<evidence type="ECO:0000256" key="4">
    <source>
        <dbReference type="ARBA" id="ARBA00022519"/>
    </source>
</evidence>
<keyword evidence="11" id="KW-1185">Reference proteome</keyword>
<feature type="transmembrane region" description="Helical" evidence="9">
    <location>
        <begin position="6"/>
        <end position="25"/>
    </location>
</feature>
<dbReference type="InterPro" id="IPR007272">
    <property type="entry name" value="Sulf_transp_TsuA/YedE"/>
</dbReference>
<feature type="transmembrane region" description="Helical" evidence="9">
    <location>
        <begin position="299"/>
        <end position="331"/>
    </location>
</feature>
<keyword evidence="7 9" id="KW-0472">Membrane</keyword>
<comment type="subcellular location">
    <subcellularLocation>
        <location evidence="1">Cell inner membrane</location>
        <topology evidence="1">Multi-pass membrane protein</topology>
    </subcellularLocation>
</comment>
<dbReference type="PANTHER" id="PTHR30574">
    <property type="entry name" value="INNER MEMBRANE PROTEIN YEDE"/>
    <property type="match status" value="1"/>
</dbReference>
<keyword evidence="3" id="KW-1003">Cell membrane</keyword>
<comment type="similarity">
    <text evidence="8">Belongs to the TsuA/YedE (TC 9.B.102) family.</text>
</comment>
<evidence type="ECO:0000256" key="3">
    <source>
        <dbReference type="ARBA" id="ARBA00022475"/>
    </source>
</evidence>
<keyword evidence="4" id="KW-0997">Cell inner membrane</keyword>
<feature type="transmembrane region" description="Helical" evidence="9">
    <location>
        <begin position="114"/>
        <end position="133"/>
    </location>
</feature>
<evidence type="ECO:0000256" key="6">
    <source>
        <dbReference type="ARBA" id="ARBA00022989"/>
    </source>
</evidence>
<feature type="transmembrane region" description="Helical" evidence="9">
    <location>
        <begin position="257"/>
        <end position="279"/>
    </location>
</feature>